<feature type="transmembrane region" description="Helical" evidence="8">
    <location>
        <begin position="136"/>
        <end position="155"/>
    </location>
</feature>
<name>A0A091KQ55_9AVES</name>
<dbReference type="GO" id="GO:0004930">
    <property type="term" value="F:G protein-coupled receptor activity"/>
    <property type="evidence" value="ECO:0007669"/>
    <property type="project" value="UniProtKB-KW"/>
</dbReference>
<dbReference type="InterPro" id="IPR017452">
    <property type="entry name" value="GPCR_Rhodpsn_7TM"/>
</dbReference>
<evidence type="ECO:0000256" key="6">
    <source>
        <dbReference type="ARBA" id="ARBA00023170"/>
    </source>
</evidence>
<feature type="transmembrane region" description="Helical" evidence="8">
    <location>
        <begin position="27"/>
        <end position="52"/>
    </location>
</feature>
<evidence type="ECO:0000256" key="4">
    <source>
        <dbReference type="ARBA" id="ARBA00023040"/>
    </source>
</evidence>
<keyword evidence="11" id="KW-1185">Reference proteome</keyword>
<dbReference type="SUPFAM" id="SSF81321">
    <property type="entry name" value="Family A G protein-coupled receptor-like"/>
    <property type="match status" value="1"/>
</dbReference>
<dbReference type="PANTHER" id="PTHR11334">
    <property type="entry name" value="MAS-RELATED G-PROTEIN COUPLED RECEPTOR"/>
    <property type="match status" value="1"/>
</dbReference>
<evidence type="ECO:0000256" key="3">
    <source>
        <dbReference type="ARBA" id="ARBA00022989"/>
    </source>
</evidence>
<feature type="non-terminal residue" evidence="10">
    <location>
        <position position="178"/>
    </location>
</feature>
<evidence type="ECO:0000313" key="10">
    <source>
        <dbReference type="EMBL" id="KFP42709.1"/>
    </source>
</evidence>
<dbReference type="PROSITE" id="PS50262">
    <property type="entry name" value="G_PROTEIN_RECEP_F1_2"/>
    <property type="match status" value="1"/>
</dbReference>
<proteinExistence type="predicted"/>
<dbReference type="PRINTS" id="PR02108">
    <property type="entry name" value="MRGPCRFAMILY"/>
</dbReference>
<accession>A0A091KQ55</accession>
<keyword evidence="5 8" id="KW-0472">Membrane</keyword>
<evidence type="ECO:0000256" key="2">
    <source>
        <dbReference type="ARBA" id="ARBA00022692"/>
    </source>
</evidence>
<evidence type="ECO:0000256" key="8">
    <source>
        <dbReference type="SAM" id="Phobius"/>
    </source>
</evidence>
<evidence type="ECO:0000256" key="7">
    <source>
        <dbReference type="ARBA" id="ARBA00023224"/>
    </source>
</evidence>
<dbReference type="InterPro" id="IPR026234">
    <property type="entry name" value="MRGPCRFAMILY"/>
</dbReference>
<keyword evidence="4" id="KW-0297">G-protein coupled receptor</keyword>
<dbReference type="AlphaFoldDB" id="A0A091KQ55"/>
<comment type="subcellular location">
    <subcellularLocation>
        <location evidence="1">Membrane</location>
        <topology evidence="1">Multi-pass membrane protein</topology>
    </subcellularLocation>
</comment>
<organism evidence="10 11">
    <name type="scientific">Chlamydotis macqueenii</name>
    <name type="common">Macqueen's bustard</name>
    <dbReference type="NCBI Taxonomy" id="187382"/>
    <lineage>
        <taxon>Eukaryota</taxon>
        <taxon>Metazoa</taxon>
        <taxon>Chordata</taxon>
        <taxon>Craniata</taxon>
        <taxon>Vertebrata</taxon>
        <taxon>Euteleostomi</taxon>
        <taxon>Archelosauria</taxon>
        <taxon>Archosauria</taxon>
        <taxon>Dinosauria</taxon>
        <taxon>Saurischia</taxon>
        <taxon>Theropoda</taxon>
        <taxon>Coelurosauria</taxon>
        <taxon>Aves</taxon>
        <taxon>Neognathae</taxon>
        <taxon>Neoaves</taxon>
        <taxon>Otidimorphae</taxon>
        <taxon>Otidiformes</taxon>
        <taxon>Otididae</taxon>
        <taxon>Chlamydotis</taxon>
    </lineage>
</organism>
<gene>
    <name evidence="10" type="ORF">N324_12784</name>
</gene>
<sequence>LLTAMSTERCLSVLFPIWYRCRRPKRLSGIVCGVLWVLAGLFATLIFLSIYFDLNVRFLGLIQGISIVNFLIFSLFPFLSNLCLFIKLRCSSQRRHPGKLYVAVLLSVIFLFILGFPFSVVFFLDPFYLNLLHLHVSYLLASLNSSINPFIYFLVGSSRRCRFWGSVKVTLRRVFEEK</sequence>
<dbReference type="Gene3D" id="1.20.1070.10">
    <property type="entry name" value="Rhodopsin 7-helix transmembrane proteins"/>
    <property type="match status" value="1"/>
</dbReference>
<evidence type="ECO:0000256" key="5">
    <source>
        <dbReference type="ARBA" id="ARBA00023136"/>
    </source>
</evidence>
<keyword evidence="6" id="KW-0675">Receptor</keyword>
<protein>
    <submittedName>
        <fullName evidence="10">Proto-oncogene Mas</fullName>
    </submittedName>
</protein>
<dbReference type="PANTHER" id="PTHR11334:SF69">
    <property type="entry name" value="G-PROTEIN COUPLED RECEPTORS FAMILY 1 PROFILE DOMAIN-CONTAINING PROTEIN"/>
    <property type="match status" value="1"/>
</dbReference>
<feature type="transmembrane region" description="Helical" evidence="8">
    <location>
        <begin position="58"/>
        <end position="79"/>
    </location>
</feature>
<keyword evidence="2 8" id="KW-0812">Transmembrane</keyword>
<keyword evidence="3 8" id="KW-1133">Transmembrane helix</keyword>
<evidence type="ECO:0000313" key="11">
    <source>
        <dbReference type="Proteomes" id="UP000053330"/>
    </source>
</evidence>
<dbReference type="EMBL" id="KK754012">
    <property type="protein sequence ID" value="KFP42709.1"/>
    <property type="molecule type" value="Genomic_DNA"/>
</dbReference>
<feature type="domain" description="G-protein coupled receptors family 1 profile" evidence="9">
    <location>
        <begin position="1"/>
        <end position="152"/>
    </location>
</feature>
<dbReference type="Proteomes" id="UP000053330">
    <property type="component" value="Unassembled WGS sequence"/>
</dbReference>
<feature type="non-terminal residue" evidence="10">
    <location>
        <position position="1"/>
    </location>
</feature>
<evidence type="ECO:0000256" key="1">
    <source>
        <dbReference type="ARBA" id="ARBA00004141"/>
    </source>
</evidence>
<keyword evidence="7" id="KW-0807">Transducer</keyword>
<evidence type="ECO:0000259" key="9">
    <source>
        <dbReference type="PROSITE" id="PS50262"/>
    </source>
</evidence>
<dbReference type="GO" id="GO:0005886">
    <property type="term" value="C:plasma membrane"/>
    <property type="evidence" value="ECO:0007669"/>
    <property type="project" value="TreeGrafter"/>
</dbReference>
<feature type="transmembrane region" description="Helical" evidence="8">
    <location>
        <begin position="100"/>
        <end position="124"/>
    </location>
</feature>
<reference evidence="10 11" key="1">
    <citation type="submission" date="2014-04" db="EMBL/GenBank/DDBJ databases">
        <title>Genome evolution of avian class.</title>
        <authorList>
            <person name="Zhang G."/>
            <person name="Li C."/>
        </authorList>
    </citation>
    <scope>NUCLEOTIDE SEQUENCE [LARGE SCALE GENOMIC DNA]</scope>
    <source>
        <strain evidence="10">BGI_N324</strain>
    </source>
</reference>